<accession>A0A103R6J3</accession>
<organism evidence="2 3">
    <name type="scientific">Burkholderia ubonensis</name>
    <dbReference type="NCBI Taxonomy" id="101571"/>
    <lineage>
        <taxon>Bacteria</taxon>
        <taxon>Pseudomonadati</taxon>
        <taxon>Pseudomonadota</taxon>
        <taxon>Betaproteobacteria</taxon>
        <taxon>Burkholderiales</taxon>
        <taxon>Burkholderiaceae</taxon>
        <taxon>Burkholderia</taxon>
        <taxon>Burkholderia cepacia complex</taxon>
    </lineage>
</organism>
<proteinExistence type="predicted"/>
<protein>
    <recommendedName>
        <fullName evidence="1">DUF2345 domain-containing protein</fullName>
    </recommendedName>
</protein>
<gene>
    <name evidence="2" type="ORF">WJ33_30320</name>
</gene>
<sequence length="212" mass="22362">MAFGAQAGSVAITPKTHVTYAGENIDQVAQQHVQLTSGQRINLHGGRGVAMFAHSDGVSAIANQGKVTLQSQNDDTEIDSAKNIQFTAAGGKLIGMSKDEVVFTTAGGAYLKLHGQNVELGCPGQFIVKSAGHTWDGPASMSADLPTFNHAPLSRVPKLVRATDGQPSTDFVGEVQRSSGGLVSGQTDATGRLSQIDTNQFEKLTFNFFEKE</sequence>
<comment type="caution">
    <text evidence="2">The sequence shown here is derived from an EMBL/GenBank/DDBJ whole genome shotgun (WGS) entry which is preliminary data.</text>
</comment>
<dbReference type="Proteomes" id="UP000064029">
    <property type="component" value="Unassembled WGS sequence"/>
</dbReference>
<evidence type="ECO:0000313" key="3">
    <source>
        <dbReference type="Proteomes" id="UP000064029"/>
    </source>
</evidence>
<dbReference type="InterPro" id="IPR018769">
    <property type="entry name" value="VgrG2_DUF2345"/>
</dbReference>
<dbReference type="Pfam" id="PF10106">
    <property type="entry name" value="DUF2345"/>
    <property type="match status" value="1"/>
</dbReference>
<evidence type="ECO:0000313" key="2">
    <source>
        <dbReference type="EMBL" id="KVG62130.1"/>
    </source>
</evidence>
<name>A0A103R6J3_9BURK</name>
<reference evidence="2 3" key="1">
    <citation type="submission" date="2015-11" db="EMBL/GenBank/DDBJ databases">
        <title>Expanding the genomic diversity of Burkholderia species for the development of highly accurate diagnostics.</title>
        <authorList>
            <person name="Sahl J."/>
            <person name="Keim P."/>
            <person name="Wagner D."/>
        </authorList>
    </citation>
    <scope>NUCLEOTIDE SEQUENCE [LARGE SCALE GENOMIC DNA]</scope>
    <source>
        <strain evidence="2 3">MSMB2036</strain>
    </source>
</reference>
<dbReference type="EMBL" id="LOXM01000177">
    <property type="protein sequence ID" value="KVG62130.1"/>
    <property type="molecule type" value="Genomic_DNA"/>
</dbReference>
<dbReference type="AlphaFoldDB" id="A0A103R6J3"/>
<feature type="domain" description="DUF2345" evidence="1">
    <location>
        <begin position="2"/>
        <end position="139"/>
    </location>
</feature>
<evidence type="ECO:0000259" key="1">
    <source>
        <dbReference type="Pfam" id="PF10106"/>
    </source>
</evidence>